<proteinExistence type="predicted"/>
<gene>
    <name evidence="2" type="ORF">HU727_016295</name>
    <name evidence="1" type="ORF">HU727_15120</name>
</gene>
<dbReference type="AlphaFoldDB" id="A0A923F5L4"/>
<sequence>MKYFKNAEGMVYAYESDGSQDEYILPDLIPMSDSEVQAHLNPSPDDVTLETEWRTEEMAFIANNLLYIEDENDLATAPLVLRDWRNYRKAVMAWGINNPDYSHSRPFRPS</sequence>
<evidence type="ECO:0008006" key="4">
    <source>
        <dbReference type="Google" id="ProtNLM"/>
    </source>
</evidence>
<dbReference type="RefSeq" id="WP_186532572.1">
    <property type="nucleotide sequence ID" value="NZ_JABWQP020000007.1"/>
</dbReference>
<reference evidence="1 3" key="1">
    <citation type="journal article" date="2020" name="Microorganisms">
        <title>Reliable Identification of Environmental Pseudomonas Isolates Using the rpoD Gene.</title>
        <authorList>
            <consortium name="The Broad Institute Genome Sequencing Platform"/>
            <person name="Girard L."/>
            <person name="Lood C."/>
            <person name="Rokni-Zadeh H."/>
            <person name="van Noort V."/>
            <person name="Lavigne R."/>
            <person name="De Mot R."/>
        </authorList>
    </citation>
    <scope>NUCLEOTIDE SEQUENCE</scope>
    <source>
        <strain evidence="1 3">SWRI153</strain>
    </source>
</reference>
<evidence type="ECO:0000313" key="3">
    <source>
        <dbReference type="Proteomes" id="UP000648816"/>
    </source>
</evidence>
<reference evidence="1" key="2">
    <citation type="submission" date="2020-07" db="EMBL/GenBank/DDBJ databases">
        <authorList>
            <person name="Lood C."/>
            <person name="Girard L."/>
        </authorList>
    </citation>
    <scope>NUCLEOTIDE SEQUENCE</scope>
    <source>
        <strain evidence="1">SWRI153</strain>
    </source>
</reference>
<accession>A0A923F5L4</accession>
<name>A0A923F5L4_9PSED</name>
<keyword evidence="3" id="KW-1185">Reference proteome</keyword>
<evidence type="ECO:0000313" key="1">
    <source>
        <dbReference type="EMBL" id="MBC3342973.1"/>
    </source>
</evidence>
<dbReference type="EMBL" id="JABWQP020000007">
    <property type="protein sequence ID" value="MBV4487153.1"/>
    <property type="molecule type" value="Genomic_DNA"/>
</dbReference>
<protein>
    <recommendedName>
        <fullName evidence="4">Tail fiber assembly protein</fullName>
    </recommendedName>
</protein>
<dbReference type="Proteomes" id="UP000648816">
    <property type="component" value="Unassembled WGS sequence"/>
</dbReference>
<dbReference type="EMBL" id="JABWQP010000007">
    <property type="protein sequence ID" value="MBC3342973.1"/>
    <property type="molecule type" value="Genomic_DNA"/>
</dbReference>
<organism evidence="1">
    <name type="scientific">Pseudomonas khorasanensis</name>
    <dbReference type="NCBI Taxonomy" id="2745508"/>
    <lineage>
        <taxon>Bacteria</taxon>
        <taxon>Pseudomonadati</taxon>
        <taxon>Pseudomonadota</taxon>
        <taxon>Gammaproteobacteria</taxon>
        <taxon>Pseudomonadales</taxon>
        <taxon>Pseudomonadaceae</taxon>
        <taxon>Pseudomonas</taxon>
    </lineage>
</organism>
<reference evidence="2" key="3">
    <citation type="submission" date="2021-06" db="EMBL/GenBank/DDBJ databases">
        <title>Updating the genus Pseudomonas: Description of 43 new species and partition of the Pseudomonas putida group.</title>
        <authorList>
            <person name="Girard L."/>
            <person name="Lood C."/>
            <person name="Vandamme P."/>
            <person name="Rokni-Zadeh H."/>
            <person name="Van Noort V."/>
            <person name="Hofte M."/>
            <person name="Lavigne R."/>
            <person name="De Mot R."/>
        </authorList>
    </citation>
    <scope>NUCLEOTIDE SEQUENCE</scope>
    <source>
        <strain evidence="2">SWRI153</strain>
    </source>
</reference>
<evidence type="ECO:0000313" key="2">
    <source>
        <dbReference type="EMBL" id="MBV4487153.1"/>
    </source>
</evidence>
<comment type="caution">
    <text evidence="1">The sequence shown here is derived from an EMBL/GenBank/DDBJ whole genome shotgun (WGS) entry which is preliminary data.</text>
</comment>